<feature type="region of interest" description="Disordered" evidence="1">
    <location>
        <begin position="1"/>
        <end position="35"/>
    </location>
</feature>
<keyword evidence="3" id="KW-1185">Reference proteome</keyword>
<dbReference type="AlphaFoldDB" id="A0A1Y1WIT1"/>
<evidence type="ECO:0000313" key="2">
    <source>
        <dbReference type="EMBL" id="ORX73275.1"/>
    </source>
</evidence>
<evidence type="ECO:0000313" key="3">
    <source>
        <dbReference type="Proteomes" id="UP000193922"/>
    </source>
</evidence>
<organism evidence="2 3">
    <name type="scientific">Linderina pennispora</name>
    <dbReference type="NCBI Taxonomy" id="61395"/>
    <lineage>
        <taxon>Eukaryota</taxon>
        <taxon>Fungi</taxon>
        <taxon>Fungi incertae sedis</taxon>
        <taxon>Zoopagomycota</taxon>
        <taxon>Kickxellomycotina</taxon>
        <taxon>Kickxellomycetes</taxon>
        <taxon>Kickxellales</taxon>
        <taxon>Kickxellaceae</taxon>
        <taxon>Linderina</taxon>
    </lineage>
</organism>
<dbReference type="EMBL" id="MCFD01000002">
    <property type="protein sequence ID" value="ORX73275.1"/>
    <property type="molecule type" value="Genomic_DNA"/>
</dbReference>
<proteinExistence type="predicted"/>
<dbReference type="Proteomes" id="UP000193922">
    <property type="component" value="Unassembled WGS sequence"/>
</dbReference>
<comment type="caution">
    <text evidence="2">The sequence shown here is derived from an EMBL/GenBank/DDBJ whole genome shotgun (WGS) entry which is preliminary data.</text>
</comment>
<gene>
    <name evidence="2" type="ORF">DL89DRAFT_90666</name>
</gene>
<sequence length="136" mass="14558">MASMAGRRRGISGNWPRAHPNRRRGHGARKSDNSCSFCGNARTIVGRPVGVSPRKAKRESSASVESTRREGPRTPARWALTSSCVQNVKGCGVAVGVVGALALEVRVQEGTLVGIAQLGHIGKEVVHLERIKKKKV</sequence>
<dbReference type="RefSeq" id="XP_040746615.1">
    <property type="nucleotide sequence ID" value="XM_040892236.1"/>
</dbReference>
<evidence type="ECO:0000256" key="1">
    <source>
        <dbReference type="SAM" id="MobiDB-lite"/>
    </source>
</evidence>
<protein>
    <submittedName>
        <fullName evidence="2">Uncharacterized protein</fullName>
    </submittedName>
</protein>
<reference evidence="2 3" key="1">
    <citation type="submission" date="2016-07" db="EMBL/GenBank/DDBJ databases">
        <title>Pervasive Adenine N6-methylation of Active Genes in Fungi.</title>
        <authorList>
            <consortium name="DOE Joint Genome Institute"/>
            <person name="Mondo S.J."/>
            <person name="Dannebaum R.O."/>
            <person name="Kuo R.C."/>
            <person name="Labutti K."/>
            <person name="Haridas S."/>
            <person name="Kuo A."/>
            <person name="Salamov A."/>
            <person name="Ahrendt S.R."/>
            <person name="Lipzen A."/>
            <person name="Sullivan W."/>
            <person name="Andreopoulos W.B."/>
            <person name="Clum A."/>
            <person name="Lindquist E."/>
            <person name="Daum C."/>
            <person name="Ramamoorthy G.K."/>
            <person name="Gryganskyi A."/>
            <person name="Culley D."/>
            <person name="Magnuson J.K."/>
            <person name="James T.Y."/>
            <person name="O'Malley M.A."/>
            <person name="Stajich J.E."/>
            <person name="Spatafora J.W."/>
            <person name="Visel A."/>
            <person name="Grigoriev I.V."/>
        </authorList>
    </citation>
    <scope>NUCLEOTIDE SEQUENCE [LARGE SCALE GENOMIC DNA]</scope>
    <source>
        <strain evidence="2 3">ATCC 12442</strain>
    </source>
</reference>
<feature type="region of interest" description="Disordered" evidence="1">
    <location>
        <begin position="48"/>
        <end position="74"/>
    </location>
</feature>
<name>A0A1Y1WIT1_9FUNG</name>
<accession>A0A1Y1WIT1</accession>
<feature type="compositionally biased region" description="Basic residues" evidence="1">
    <location>
        <begin position="19"/>
        <end position="28"/>
    </location>
</feature>
<dbReference type="GeneID" id="63808884"/>
<feature type="compositionally biased region" description="Basic residues" evidence="1">
    <location>
        <begin position="1"/>
        <end position="10"/>
    </location>
</feature>